<name>W8S091_9RHOB</name>
<reference evidence="2 3" key="1">
    <citation type="submission" date="2013-03" db="EMBL/GenBank/DDBJ databases">
        <authorList>
            <person name="Fiebig A."/>
            <person name="Goeker M."/>
            <person name="Klenk H.-P.P."/>
        </authorList>
    </citation>
    <scope>NUCLEOTIDE SEQUENCE [LARGE SCALE GENOMIC DNA]</scope>
    <source>
        <strain evidence="3">DSM 19469</strain>
    </source>
</reference>
<keyword evidence="1" id="KW-0812">Transmembrane</keyword>
<dbReference type="RefSeq" id="WP_156945846.1">
    <property type="nucleotide sequence ID" value="NZ_CP004372.1"/>
</dbReference>
<feature type="transmembrane region" description="Helical" evidence="1">
    <location>
        <begin position="27"/>
        <end position="47"/>
    </location>
</feature>
<dbReference type="STRING" id="1294273.roselon_01151"/>
<evidence type="ECO:0000313" key="2">
    <source>
        <dbReference type="EMBL" id="AHM03542.1"/>
    </source>
</evidence>
<keyword evidence="3" id="KW-1185">Reference proteome</keyword>
<sequence>MPGRDHQDNDPDRRHPRDSTEVVAPFARVRVVVALVCILIGLGVLAWRMMS</sequence>
<dbReference type="HOGENOM" id="CLU_3103357_0_0_5"/>
<dbReference type="KEGG" id="red:roselon_01151"/>
<accession>W8S091</accession>
<evidence type="ECO:0000256" key="1">
    <source>
        <dbReference type="SAM" id="Phobius"/>
    </source>
</evidence>
<keyword evidence="1" id="KW-0472">Membrane</keyword>
<evidence type="ECO:0000313" key="3">
    <source>
        <dbReference type="Proteomes" id="UP000019593"/>
    </source>
</evidence>
<dbReference type="AlphaFoldDB" id="W8S091"/>
<dbReference type="Proteomes" id="UP000019593">
    <property type="component" value="Chromosome"/>
</dbReference>
<dbReference type="EMBL" id="CP004372">
    <property type="protein sequence ID" value="AHM03542.1"/>
    <property type="molecule type" value="Genomic_DNA"/>
</dbReference>
<gene>
    <name evidence="2" type="ORF">roselon_01151</name>
</gene>
<keyword evidence="1" id="KW-1133">Transmembrane helix</keyword>
<proteinExistence type="predicted"/>
<organism evidence="2 3">
    <name type="scientific">Roseicyclus elongatus DSM 19469</name>
    <dbReference type="NCBI Taxonomy" id="1294273"/>
    <lineage>
        <taxon>Bacteria</taxon>
        <taxon>Pseudomonadati</taxon>
        <taxon>Pseudomonadota</taxon>
        <taxon>Alphaproteobacteria</taxon>
        <taxon>Rhodobacterales</taxon>
        <taxon>Roseobacteraceae</taxon>
        <taxon>Roseicyclus</taxon>
    </lineage>
</organism>
<protein>
    <submittedName>
        <fullName evidence="2">Uncharacterized protein</fullName>
    </submittedName>
</protein>